<evidence type="ECO:0000313" key="2">
    <source>
        <dbReference type="EMBL" id="AMB93285.1"/>
    </source>
</evidence>
<dbReference type="InterPro" id="IPR010359">
    <property type="entry name" value="IrrE_HExxH"/>
</dbReference>
<reference evidence="2 3" key="1">
    <citation type="journal article" date="2016" name="Genome Announc.">
        <title>Complete Genome Sequences of Aerococcus christensenii CCUG 28831T, Aerococcus sanguinicola CCUG 43001T, Aerococcus urinae CCUG 36881T, Aerococcus urinaeequi CCUG 28094T, Aerococcus urinaehominis CCUG 42038 BT, and Aerococcus viridans CCUG 4311T.</title>
        <authorList>
            <person name="Carkaci D."/>
            <person name="Dargis R."/>
            <person name="Nielsen X.C."/>
            <person name="Skovgaard O."/>
            <person name="Fuursted K."/>
            <person name="Christensen J.J."/>
        </authorList>
    </citation>
    <scope>NUCLEOTIDE SEQUENCE [LARGE SCALE GENOMIC DNA]</scope>
    <source>
        <strain evidence="2 3">CCUG43001</strain>
    </source>
</reference>
<dbReference type="GeneID" id="92902477"/>
<organism evidence="2 3">
    <name type="scientific">Aerococcus sanguinicola</name>
    <dbReference type="NCBI Taxonomy" id="119206"/>
    <lineage>
        <taxon>Bacteria</taxon>
        <taxon>Bacillati</taxon>
        <taxon>Bacillota</taxon>
        <taxon>Bacilli</taxon>
        <taxon>Lactobacillales</taxon>
        <taxon>Aerococcaceae</taxon>
        <taxon>Aerococcus</taxon>
    </lineage>
</organism>
<dbReference type="EMBL" id="CP014160">
    <property type="protein sequence ID" value="AMB93285.1"/>
    <property type="molecule type" value="Genomic_DNA"/>
</dbReference>
<name>A0A0X8F9X0_9LACT</name>
<evidence type="ECO:0000259" key="1">
    <source>
        <dbReference type="Pfam" id="PF06114"/>
    </source>
</evidence>
<protein>
    <recommendedName>
        <fullName evidence="1">IrrE N-terminal-like domain-containing protein</fullName>
    </recommendedName>
</protein>
<gene>
    <name evidence="2" type="ORF">AWM72_00115</name>
</gene>
<reference evidence="3" key="2">
    <citation type="submission" date="2016-01" db="EMBL/GenBank/DDBJ databases">
        <title>Six Aerococcus type strain genome sequencing and assembly using PacBio and Illumina Hiseq.</title>
        <authorList>
            <person name="Carkaci D."/>
            <person name="Dargis R."/>
            <person name="Nielsen X.C."/>
            <person name="Skovgaard O."/>
            <person name="Fuursted K."/>
            <person name="Christensen J.J."/>
        </authorList>
    </citation>
    <scope>NUCLEOTIDE SEQUENCE [LARGE SCALE GENOMIC DNA]</scope>
    <source>
        <strain evidence="3">CCUG43001</strain>
    </source>
</reference>
<dbReference type="Pfam" id="PF06114">
    <property type="entry name" value="Peptidase_M78"/>
    <property type="match status" value="1"/>
</dbReference>
<keyword evidence="3" id="KW-1185">Reference proteome</keyword>
<accession>A0A0X8F9X0</accession>
<proteinExistence type="predicted"/>
<dbReference type="RefSeq" id="WP_067971411.1">
    <property type="nucleotide sequence ID" value="NZ_CAJHKM010000003.1"/>
</dbReference>
<dbReference type="KEGG" id="asan:AWM72_00115"/>
<sequence length="134" mass="15842">MDKMEKLMAEYDGELDFVFTKQMPDKLSGLLHDHTVYINSNQTKEKMIATIAEEIGHYETMIDHDITDYSNLNNWKEERKGRIWSYHKIIPSDELEEFVSDKEQVYNYEIAEQFEVPADIVEEAVLVYRVKGML</sequence>
<dbReference type="Proteomes" id="UP000069912">
    <property type="component" value="Chromosome"/>
</dbReference>
<evidence type="ECO:0000313" key="3">
    <source>
        <dbReference type="Proteomes" id="UP000069912"/>
    </source>
</evidence>
<dbReference type="AlphaFoldDB" id="A0A0X8F9X0"/>
<feature type="domain" description="IrrE N-terminal-like" evidence="1">
    <location>
        <begin position="32"/>
        <end position="123"/>
    </location>
</feature>